<dbReference type="EMBL" id="JAPDGR010001635">
    <property type="protein sequence ID" value="KAJ2980834.1"/>
    <property type="molecule type" value="Genomic_DNA"/>
</dbReference>
<evidence type="ECO:0000313" key="1">
    <source>
        <dbReference type="EMBL" id="KAJ2980834.1"/>
    </source>
</evidence>
<sequence>MLLWTAFISAPICVAAYSVSPVDFPEIDDLVDDLGRSIALRLALSDSLRIAAARGDEVGDIEHRTAARLDAGGRMLAKRTLQTNERRVSIKIEHPAFNRRRGKEDFTNRRSSPEPNPNAQGPKVWASRRSPSPDKRTSVDSDRSDSSSTPVSRLPSNPN</sequence>
<gene>
    <name evidence="1" type="ORF">NUW58_g6843</name>
</gene>
<comment type="caution">
    <text evidence="1">The sequence shown here is derived from an EMBL/GenBank/DDBJ whole genome shotgun (WGS) entry which is preliminary data.</text>
</comment>
<name>A0ACC1NP36_9PEZI</name>
<accession>A0ACC1NP36</accession>
<evidence type="ECO:0000313" key="2">
    <source>
        <dbReference type="Proteomes" id="UP001143856"/>
    </source>
</evidence>
<protein>
    <submittedName>
        <fullName evidence="1">Uncharacterized protein</fullName>
    </submittedName>
</protein>
<reference evidence="1" key="1">
    <citation type="submission" date="2022-10" db="EMBL/GenBank/DDBJ databases">
        <title>Genome Sequence of Xylaria curta.</title>
        <authorList>
            <person name="Buettner E."/>
        </authorList>
    </citation>
    <scope>NUCLEOTIDE SEQUENCE</scope>
    <source>
        <strain evidence="1">Babe10</strain>
    </source>
</reference>
<organism evidence="1 2">
    <name type="scientific">Xylaria curta</name>
    <dbReference type="NCBI Taxonomy" id="42375"/>
    <lineage>
        <taxon>Eukaryota</taxon>
        <taxon>Fungi</taxon>
        <taxon>Dikarya</taxon>
        <taxon>Ascomycota</taxon>
        <taxon>Pezizomycotina</taxon>
        <taxon>Sordariomycetes</taxon>
        <taxon>Xylariomycetidae</taxon>
        <taxon>Xylariales</taxon>
        <taxon>Xylariaceae</taxon>
        <taxon>Xylaria</taxon>
    </lineage>
</organism>
<proteinExistence type="predicted"/>
<dbReference type="Proteomes" id="UP001143856">
    <property type="component" value="Unassembled WGS sequence"/>
</dbReference>
<keyword evidence="2" id="KW-1185">Reference proteome</keyword>